<dbReference type="Proteomes" id="UP000054485">
    <property type="component" value="Unassembled WGS sequence"/>
</dbReference>
<sequence length="72" mass="7993">MESNHSLFTRYRTYNPPLIVKLANDDTVLAPGWGFITLALNGRHESIELPFLHVPDLRCTLISVSALASEGI</sequence>
<feature type="non-terminal residue" evidence="2">
    <location>
        <position position="72"/>
    </location>
</feature>
<gene>
    <name evidence="2" type="ORF">CY34DRAFT_101201</name>
</gene>
<reference evidence="2 3" key="1">
    <citation type="submission" date="2014-04" db="EMBL/GenBank/DDBJ databases">
        <authorList>
            <consortium name="DOE Joint Genome Institute"/>
            <person name="Kuo A."/>
            <person name="Ruytinx J."/>
            <person name="Rineau F."/>
            <person name="Colpaert J."/>
            <person name="Kohler A."/>
            <person name="Nagy L.G."/>
            <person name="Floudas D."/>
            <person name="Copeland A."/>
            <person name="Barry K.W."/>
            <person name="Cichocki N."/>
            <person name="Veneault-Fourrey C."/>
            <person name="LaButti K."/>
            <person name="Lindquist E.A."/>
            <person name="Lipzen A."/>
            <person name="Lundell T."/>
            <person name="Morin E."/>
            <person name="Murat C."/>
            <person name="Sun H."/>
            <person name="Tunlid A."/>
            <person name="Henrissat B."/>
            <person name="Grigoriev I.V."/>
            <person name="Hibbett D.S."/>
            <person name="Martin F."/>
            <person name="Nordberg H.P."/>
            <person name="Cantor M.N."/>
            <person name="Hua S.X."/>
        </authorList>
    </citation>
    <scope>NUCLEOTIDE SEQUENCE [LARGE SCALE GENOMIC DNA]</scope>
    <source>
        <strain evidence="2 3">UH-Slu-Lm8-n1</strain>
    </source>
</reference>
<dbReference type="AlphaFoldDB" id="A0A0D0AKZ2"/>
<dbReference type="EMBL" id="KN836193">
    <property type="protein sequence ID" value="KIK32553.1"/>
    <property type="molecule type" value="Genomic_DNA"/>
</dbReference>
<reference evidence="3" key="2">
    <citation type="submission" date="2015-01" db="EMBL/GenBank/DDBJ databases">
        <title>Evolutionary Origins and Diversification of the Mycorrhizal Mutualists.</title>
        <authorList>
            <consortium name="DOE Joint Genome Institute"/>
            <consortium name="Mycorrhizal Genomics Consortium"/>
            <person name="Kohler A."/>
            <person name="Kuo A."/>
            <person name="Nagy L.G."/>
            <person name="Floudas D."/>
            <person name="Copeland A."/>
            <person name="Barry K.W."/>
            <person name="Cichocki N."/>
            <person name="Veneault-Fourrey C."/>
            <person name="LaButti K."/>
            <person name="Lindquist E.A."/>
            <person name="Lipzen A."/>
            <person name="Lundell T."/>
            <person name="Morin E."/>
            <person name="Murat C."/>
            <person name="Riley R."/>
            <person name="Ohm R."/>
            <person name="Sun H."/>
            <person name="Tunlid A."/>
            <person name="Henrissat B."/>
            <person name="Grigoriev I.V."/>
            <person name="Hibbett D.S."/>
            <person name="Martin F."/>
        </authorList>
    </citation>
    <scope>NUCLEOTIDE SEQUENCE [LARGE SCALE GENOMIC DNA]</scope>
    <source>
        <strain evidence="3">UH-Slu-Lm8-n1</strain>
    </source>
</reference>
<dbReference type="Pfam" id="PF22936">
    <property type="entry name" value="Pol_BBD"/>
    <property type="match status" value="1"/>
</dbReference>
<evidence type="ECO:0000259" key="1">
    <source>
        <dbReference type="Pfam" id="PF22936"/>
    </source>
</evidence>
<organism evidence="2 3">
    <name type="scientific">Suillus luteus UH-Slu-Lm8-n1</name>
    <dbReference type="NCBI Taxonomy" id="930992"/>
    <lineage>
        <taxon>Eukaryota</taxon>
        <taxon>Fungi</taxon>
        <taxon>Dikarya</taxon>
        <taxon>Basidiomycota</taxon>
        <taxon>Agaricomycotina</taxon>
        <taxon>Agaricomycetes</taxon>
        <taxon>Agaricomycetidae</taxon>
        <taxon>Boletales</taxon>
        <taxon>Suillineae</taxon>
        <taxon>Suillaceae</taxon>
        <taxon>Suillus</taxon>
    </lineage>
</organism>
<name>A0A0D0AKZ2_9AGAM</name>
<feature type="domain" description="Retrovirus-related Pol polyprotein from transposon TNT 1-94-like beta-barrel" evidence="1">
    <location>
        <begin position="1"/>
        <end position="71"/>
    </location>
</feature>
<protein>
    <recommendedName>
        <fullName evidence="1">Retrovirus-related Pol polyprotein from transposon TNT 1-94-like beta-barrel domain-containing protein</fullName>
    </recommendedName>
</protein>
<keyword evidence="3" id="KW-1185">Reference proteome</keyword>
<proteinExistence type="predicted"/>
<evidence type="ECO:0000313" key="2">
    <source>
        <dbReference type="EMBL" id="KIK32553.1"/>
    </source>
</evidence>
<accession>A0A0D0AKZ2</accession>
<dbReference type="OrthoDB" id="2623753at2759"/>
<dbReference type="HOGENOM" id="CLU_2729370_0_0_1"/>
<evidence type="ECO:0000313" key="3">
    <source>
        <dbReference type="Proteomes" id="UP000054485"/>
    </source>
</evidence>
<dbReference type="InParanoid" id="A0A0D0AKZ2"/>
<dbReference type="InterPro" id="IPR054722">
    <property type="entry name" value="PolX-like_BBD"/>
</dbReference>